<name>A0AAN8SFR3_POLSC</name>
<comment type="caution">
    <text evidence="1">The sequence shown here is derived from an EMBL/GenBank/DDBJ whole genome shotgun (WGS) entry which is preliminary data.</text>
</comment>
<gene>
    <name evidence="1" type="ORF">RUM43_001114</name>
</gene>
<reference evidence="1 2" key="1">
    <citation type="submission" date="2023-10" db="EMBL/GenBank/DDBJ databases">
        <title>Genomes of two closely related lineages of the louse Polyplax serrata with different host specificities.</title>
        <authorList>
            <person name="Martinu J."/>
            <person name="Tarabai H."/>
            <person name="Stefka J."/>
            <person name="Hypsa V."/>
        </authorList>
    </citation>
    <scope>NUCLEOTIDE SEQUENCE [LARGE SCALE GENOMIC DNA]</scope>
    <source>
        <strain evidence="1">HR10_N</strain>
    </source>
</reference>
<organism evidence="1 2">
    <name type="scientific">Polyplax serrata</name>
    <name type="common">Common mouse louse</name>
    <dbReference type="NCBI Taxonomy" id="468196"/>
    <lineage>
        <taxon>Eukaryota</taxon>
        <taxon>Metazoa</taxon>
        <taxon>Ecdysozoa</taxon>
        <taxon>Arthropoda</taxon>
        <taxon>Hexapoda</taxon>
        <taxon>Insecta</taxon>
        <taxon>Pterygota</taxon>
        <taxon>Neoptera</taxon>
        <taxon>Paraneoptera</taxon>
        <taxon>Psocodea</taxon>
        <taxon>Troctomorpha</taxon>
        <taxon>Phthiraptera</taxon>
        <taxon>Anoplura</taxon>
        <taxon>Polyplacidae</taxon>
        <taxon>Polyplax</taxon>
    </lineage>
</organism>
<sequence>MKSEKDTDIGRRIKFLQPSESSKTGKMKVIYGGRVVNKLTFTSIHGGLQPKRAEGKTK</sequence>
<dbReference type="EMBL" id="JAWJWE010000001">
    <property type="protein sequence ID" value="KAK6644841.1"/>
    <property type="molecule type" value="Genomic_DNA"/>
</dbReference>
<protein>
    <submittedName>
        <fullName evidence="1">Uncharacterized protein</fullName>
    </submittedName>
</protein>
<accession>A0AAN8SFR3</accession>
<evidence type="ECO:0000313" key="2">
    <source>
        <dbReference type="Proteomes" id="UP001372834"/>
    </source>
</evidence>
<dbReference type="Proteomes" id="UP001372834">
    <property type="component" value="Unassembled WGS sequence"/>
</dbReference>
<proteinExistence type="predicted"/>
<dbReference type="AlphaFoldDB" id="A0AAN8SFR3"/>
<evidence type="ECO:0000313" key="1">
    <source>
        <dbReference type="EMBL" id="KAK6644841.1"/>
    </source>
</evidence>